<evidence type="ECO:0000256" key="2">
    <source>
        <dbReference type="ARBA" id="ARBA00022777"/>
    </source>
</evidence>
<keyword evidence="2" id="KW-0418">Kinase</keyword>
<keyword evidence="1" id="KW-0808">Transferase</keyword>
<dbReference type="InterPro" id="IPR029056">
    <property type="entry name" value="Ribokinase-like"/>
</dbReference>
<dbReference type="PANTHER" id="PTHR10584:SF166">
    <property type="entry name" value="RIBOKINASE"/>
    <property type="match status" value="1"/>
</dbReference>
<feature type="non-terminal residue" evidence="4">
    <location>
        <position position="1"/>
    </location>
</feature>
<accession>A0A382Y9S0</accession>
<name>A0A382Y9S0_9ZZZZ</name>
<evidence type="ECO:0000256" key="1">
    <source>
        <dbReference type="ARBA" id="ARBA00022679"/>
    </source>
</evidence>
<dbReference type="GO" id="GO:0016301">
    <property type="term" value="F:kinase activity"/>
    <property type="evidence" value="ECO:0007669"/>
    <property type="project" value="UniProtKB-KW"/>
</dbReference>
<dbReference type="AlphaFoldDB" id="A0A382Y9S0"/>
<dbReference type="Gene3D" id="3.40.1190.20">
    <property type="match status" value="1"/>
</dbReference>
<evidence type="ECO:0000259" key="3">
    <source>
        <dbReference type="Pfam" id="PF00294"/>
    </source>
</evidence>
<evidence type="ECO:0000313" key="4">
    <source>
        <dbReference type="EMBL" id="SVD79575.1"/>
    </source>
</evidence>
<dbReference type="InterPro" id="IPR011611">
    <property type="entry name" value="PfkB_dom"/>
</dbReference>
<feature type="domain" description="Carbohydrate kinase PfkB" evidence="3">
    <location>
        <begin position="23"/>
        <end position="115"/>
    </location>
</feature>
<protein>
    <recommendedName>
        <fullName evidence="3">Carbohydrate kinase PfkB domain-containing protein</fullName>
    </recommendedName>
</protein>
<sequence>DVSDLPIPSKIFSKIDLAFFSGNEDTVELLKPIIKNNNLLIVVTMGANGSFAITKQKLYFQPAIKVSKMIDTNGCGDGFQAAFTNYYFRKKDISEALFQGANQAAKVLQHYGAFSQVPRSIE</sequence>
<dbReference type="EMBL" id="UINC01173786">
    <property type="protein sequence ID" value="SVD79575.1"/>
    <property type="molecule type" value="Genomic_DNA"/>
</dbReference>
<dbReference type="PANTHER" id="PTHR10584">
    <property type="entry name" value="SUGAR KINASE"/>
    <property type="match status" value="1"/>
</dbReference>
<organism evidence="4">
    <name type="scientific">marine metagenome</name>
    <dbReference type="NCBI Taxonomy" id="408172"/>
    <lineage>
        <taxon>unclassified sequences</taxon>
        <taxon>metagenomes</taxon>
        <taxon>ecological metagenomes</taxon>
    </lineage>
</organism>
<gene>
    <name evidence="4" type="ORF">METZ01_LOCUS432429</name>
</gene>
<dbReference type="SUPFAM" id="SSF53613">
    <property type="entry name" value="Ribokinase-like"/>
    <property type="match status" value="1"/>
</dbReference>
<dbReference type="Pfam" id="PF00294">
    <property type="entry name" value="PfkB"/>
    <property type="match status" value="1"/>
</dbReference>
<proteinExistence type="predicted"/>
<reference evidence="4" key="1">
    <citation type="submission" date="2018-05" db="EMBL/GenBank/DDBJ databases">
        <authorList>
            <person name="Lanie J.A."/>
            <person name="Ng W.-L."/>
            <person name="Kazmierczak K.M."/>
            <person name="Andrzejewski T.M."/>
            <person name="Davidsen T.M."/>
            <person name="Wayne K.J."/>
            <person name="Tettelin H."/>
            <person name="Glass J.I."/>
            <person name="Rusch D."/>
            <person name="Podicherti R."/>
            <person name="Tsui H.-C.T."/>
            <person name="Winkler M.E."/>
        </authorList>
    </citation>
    <scope>NUCLEOTIDE SEQUENCE</scope>
</reference>